<accession>A0A9P7UNJ3</accession>
<evidence type="ECO:0000259" key="2">
    <source>
        <dbReference type="PROSITE" id="PS50008"/>
    </source>
</evidence>
<dbReference type="RefSeq" id="XP_043005213.1">
    <property type="nucleotide sequence ID" value="XM_043157845.1"/>
</dbReference>
<dbReference type="AlphaFoldDB" id="A0A9P7UNJ3"/>
<evidence type="ECO:0000313" key="3">
    <source>
        <dbReference type="EMBL" id="KAG7088742.1"/>
    </source>
</evidence>
<keyword evidence="4" id="KW-1185">Reference proteome</keyword>
<protein>
    <recommendedName>
        <fullName evidence="2">PI-PLC Y-box domain-containing protein</fullName>
    </recommendedName>
</protein>
<proteinExistence type="predicted"/>
<dbReference type="GO" id="GO:0006629">
    <property type="term" value="P:lipid metabolic process"/>
    <property type="evidence" value="ECO:0007669"/>
    <property type="project" value="InterPro"/>
</dbReference>
<dbReference type="InterPro" id="IPR013094">
    <property type="entry name" value="AB_hydrolase_3"/>
</dbReference>
<feature type="domain" description="PI-PLC Y-box" evidence="2">
    <location>
        <begin position="74"/>
        <end position="134"/>
    </location>
</feature>
<organism evidence="3 4">
    <name type="scientific">Marasmius oreades</name>
    <name type="common">fairy-ring Marasmius</name>
    <dbReference type="NCBI Taxonomy" id="181124"/>
    <lineage>
        <taxon>Eukaryota</taxon>
        <taxon>Fungi</taxon>
        <taxon>Dikarya</taxon>
        <taxon>Basidiomycota</taxon>
        <taxon>Agaricomycotina</taxon>
        <taxon>Agaricomycetes</taxon>
        <taxon>Agaricomycetidae</taxon>
        <taxon>Agaricales</taxon>
        <taxon>Marasmiineae</taxon>
        <taxon>Marasmiaceae</taxon>
        <taxon>Marasmius</taxon>
    </lineage>
</organism>
<dbReference type="SUPFAM" id="SSF53474">
    <property type="entry name" value="alpha/beta-Hydrolases"/>
    <property type="match status" value="1"/>
</dbReference>
<gene>
    <name evidence="3" type="ORF">E1B28_012710</name>
</gene>
<dbReference type="PROSITE" id="PS50008">
    <property type="entry name" value="PIPLC_Y_DOMAIN"/>
    <property type="match status" value="1"/>
</dbReference>
<comment type="caution">
    <text evidence="3">The sequence shown here is derived from an EMBL/GenBank/DDBJ whole genome shotgun (WGS) entry which is preliminary data.</text>
</comment>
<dbReference type="Gene3D" id="3.40.50.1820">
    <property type="entry name" value="alpha/beta hydrolase"/>
    <property type="match status" value="1"/>
</dbReference>
<dbReference type="GO" id="GO:0035556">
    <property type="term" value="P:intracellular signal transduction"/>
    <property type="evidence" value="ECO:0007669"/>
    <property type="project" value="InterPro"/>
</dbReference>
<dbReference type="Proteomes" id="UP001049176">
    <property type="component" value="Chromosome 8"/>
</dbReference>
<sequence length="339" mass="37995">MAEYSHLSEIDSQIAPLVEALPRLVIDANSLPAIRQFSTEAFQKESKFEHLLPESSEYTVEDHEIDIGEGVKVLARSVTPTPRTGEDGKFPLLFWIHGGCFVLGSLHMDDHRLRIASVKLRLSIVNCQYRLAPEHPFPTAVDDVTTALKYVASHPDTFSASLNKGFLIGGQSAGANLAAVLSWIARDNPFFKDTPLTGQFLEVPTVIHPQAIPERYKSSLLSFEQNKDAPILPRELIDKFLEYYNPPPSDPRYSPLLLSSHKDLPPAFFQVCGMDPWRDEAFLYEKVLKEAGVPTRLEVYPGVPHGFQASFFNIKQAARLREDFNEGLKWLLEVGKPPS</sequence>
<dbReference type="GO" id="GO:0004435">
    <property type="term" value="F:phosphatidylinositol-4,5-bisphosphate phospholipase C activity"/>
    <property type="evidence" value="ECO:0007669"/>
    <property type="project" value="InterPro"/>
</dbReference>
<dbReference type="EMBL" id="CM032188">
    <property type="protein sequence ID" value="KAG7088742.1"/>
    <property type="molecule type" value="Genomic_DNA"/>
</dbReference>
<evidence type="ECO:0000313" key="4">
    <source>
        <dbReference type="Proteomes" id="UP001049176"/>
    </source>
</evidence>
<dbReference type="PANTHER" id="PTHR48081:SF8">
    <property type="entry name" value="ALPHA_BETA HYDROLASE FOLD-3 DOMAIN-CONTAINING PROTEIN-RELATED"/>
    <property type="match status" value="1"/>
</dbReference>
<keyword evidence="1" id="KW-0378">Hydrolase</keyword>
<name>A0A9P7UNJ3_9AGAR</name>
<dbReference type="PANTHER" id="PTHR48081">
    <property type="entry name" value="AB HYDROLASE SUPERFAMILY PROTEIN C4A8.06C"/>
    <property type="match status" value="1"/>
</dbReference>
<dbReference type="GeneID" id="66081785"/>
<dbReference type="KEGG" id="more:E1B28_012710"/>
<dbReference type="InterPro" id="IPR001711">
    <property type="entry name" value="PLipase_C_Pinositol-sp_Y"/>
</dbReference>
<dbReference type="Pfam" id="PF07859">
    <property type="entry name" value="Abhydrolase_3"/>
    <property type="match status" value="1"/>
</dbReference>
<dbReference type="InterPro" id="IPR029058">
    <property type="entry name" value="AB_hydrolase_fold"/>
</dbReference>
<dbReference type="OrthoDB" id="408631at2759"/>
<evidence type="ECO:0000256" key="1">
    <source>
        <dbReference type="ARBA" id="ARBA00022801"/>
    </source>
</evidence>
<dbReference type="InterPro" id="IPR050300">
    <property type="entry name" value="GDXG_lipolytic_enzyme"/>
</dbReference>
<reference evidence="3" key="1">
    <citation type="journal article" date="2021" name="Genome Biol. Evol.">
        <title>The assembled and annotated genome of the fairy-ring fungus Marasmius oreades.</title>
        <authorList>
            <person name="Hiltunen M."/>
            <person name="Ament-Velasquez S.L."/>
            <person name="Johannesson H."/>
        </authorList>
    </citation>
    <scope>NUCLEOTIDE SEQUENCE</scope>
    <source>
        <strain evidence="3">03SP1</strain>
    </source>
</reference>